<dbReference type="InterPro" id="IPR050446">
    <property type="entry name" value="FAD-oxidoreductase/Apoptosis"/>
</dbReference>
<keyword evidence="13" id="KW-0812">Transmembrane</keyword>
<dbReference type="GO" id="GO:0006915">
    <property type="term" value="P:apoptotic process"/>
    <property type="evidence" value="ECO:0007669"/>
    <property type="project" value="UniProtKB-KW"/>
</dbReference>
<organism evidence="17 18">
    <name type="scientific">Daphnia galeata</name>
    <dbReference type="NCBI Taxonomy" id="27404"/>
    <lineage>
        <taxon>Eukaryota</taxon>
        <taxon>Metazoa</taxon>
        <taxon>Ecdysozoa</taxon>
        <taxon>Arthropoda</taxon>
        <taxon>Crustacea</taxon>
        <taxon>Branchiopoda</taxon>
        <taxon>Diplostraca</taxon>
        <taxon>Cladocera</taxon>
        <taxon>Anomopoda</taxon>
        <taxon>Daphniidae</taxon>
        <taxon>Daphnia</taxon>
    </lineage>
</organism>
<dbReference type="GO" id="GO:0071949">
    <property type="term" value="F:FAD binding"/>
    <property type="evidence" value="ECO:0007669"/>
    <property type="project" value="TreeGrafter"/>
</dbReference>
<feature type="transmembrane region" description="Helical" evidence="13">
    <location>
        <begin position="76"/>
        <end position="100"/>
    </location>
</feature>
<evidence type="ECO:0000256" key="9">
    <source>
        <dbReference type="ARBA" id="ARBA00023027"/>
    </source>
</evidence>
<feature type="region of interest" description="Disordered" evidence="12">
    <location>
        <begin position="658"/>
        <end position="681"/>
    </location>
</feature>
<evidence type="ECO:0000256" key="2">
    <source>
        <dbReference type="ARBA" id="ARBA00004173"/>
    </source>
</evidence>
<keyword evidence="8" id="KW-0560">Oxidoreductase</keyword>
<evidence type="ECO:0000256" key="10">
    <source>
        <dbReference type="ARBA" id="ARBA00023128"/>
    </source>
</evidence>
<dbReference type="Pfam" id="PF14721">
    <property type="entry name" value="AIF_C"/>
    <property type="match status" value="1"/>
</dbReference>
<feature type="domain" description="Deltamethrin resistance protein prag01" evidence="16">
    <location>
        <begin position="52"/>
        <end position="102"/>
    </location>
</feature>
<comment type="catalytic activity">
    <reaction evidence="11">
        <text>A + NADH + H(+) = AH2 + NAD(+)</text>
        <dbReference type="Rhea" id="RHEA:11356"/>
        <dbReference type="ChEBI" id="CHEBI:13193"/>
        <dbReference type="ChEBI" id="CHEBI:15378"/>
        <dbReference type="ChEBI" id="CHEBI:17499"/>
        <dbReference type="ChEBI" id="CHEBI:57540"/>
        <dbReference type="ChEBI" id="CHEBI:57945"/>
    </reaction>
</comment>
<dbReference type="OrthoDB" id="6029at2759"/>
<dbReference type="AlphaFoldDB" id="A0A8J2WCX8"/>
<evidence type="ECO:0000256" key="1">
    <source>
        <dbReference type="ARBA" id="ARBA00001974"/>
    </source>
</evidence>
<comment type="caution">
    <text evidence="17">The sequence shown here is derived from an EMBL/GenBank/DDBJ whole genome shotgun (WGS) entry which is preliminary data.</text>
</comment>
<keyword evidence="9" id="KW-0520">NAD</keyword>
<dbReference type="Pfam" id="PF07992">
    <property type="entry name" value="Pyr_redox_2"/>
    <property type="match status" value="1"/>
</dbReference>
<evidence type="ECO:0000256" key="8">
    <source>
        <dbReference type="ARBA" id="ARBA00023002"/>
    </source>
</evidence>
<dbReference type="Gene3D" id="3.50.50.60">
    <property type="entry name" value="FAD/NAD(P)-binding domain"/>
    <property type="match status" value="2"/>
</dbReference>
<evidence type="ECO:0000256" key="11">
    <source>
        <dbReference type="ARBA" id="ARBA00047786"/>
    </source>
</evidence>
<keyword evidence="7" id="KW-0809">Transit peptide</keyword>
<dbReference type="Proteomes" id="UP000789390">
    <property type="component" value="Unassembled WGS sequence"/>
</dbReference>
<dbReference type="GO" id="GO:0005739">
    <property type="term" value="C:mitochondrion"/>
    <property type="evidence" value="ECO:0007669"/>
    <property type="project" value="UniProtKB-SubCell"/>
</dbReference>
<keyword evidence="4" id="KW-0285">Flavoprotein</keyword>
<feature type="domain" description="FAD/NAD(P)-binding" evidence="14">
    <location>
        <begin position="268"/>
        <end position="594"/>
    </location>
</feature>
<feature type="domain" description="Mitochondrial apoptosis-inducing factor C-terminal" evidence="15">
    <location>
        <begin position="598"/>
        <end position="724"/>
    </location>
</feature>
<dbReference type="GO" id="GO:0016174">
    <property type="term" value="F:NAD(P)H oxidase H2O2-forming activity"/>
    <property type="evidence" value="ECO:0007669"/>
    <property type="project" value="TreeGrafter"/>
</dbReference>
<dbReference type="SMART" id="SM01353">
    <property type="entry name" value="AIF_C"/>
    <property type="match status" value="1"/>
</dbReference>
<dbReference type="Gene3D" id="3.30.390.30">
    <property type="match status" value="1"/>
</dbReference>
<evidence type="ECO:0000313" key="18">
    <source>
        <dbReference type="Proteomes" id="UP000789390"/>
    </source>
</evidence>
<evidence type="ECO:0000256" key="5">
    <source>
        <dbReference type="ARBA" id="ARBA00022703"/>
    </source>
</evidence>
<evidence type="ECO:0000259" key="15">
    <source>
        <dbReference type="Pfam" id="PF14721"/>
    </source>
</evidence>
<comment type="similarity">
    <text evidence="3">Belongs to the FAD-dependent oxidoreductase family.</text>
</comment>
<accession>A0A8J2WCX8</accession>
<dbReference type="PANTHER" id="PTHR43557">
    <property type="entry name" value="APOPTOSIS-INDUCING FACTOR 1"/>
    <property type="match status" value="1"/>
</dbReference>
<protein>
    <recommendedName>
        <fullName evidence="19">Apoptosis-inducing factor 1, mitochondrial</fullName>
    </recommendedName>
</protein>
<keyword evidence="10" id="KW-0496">Mitochondrion</keyword>
<keyword evidence="18" id="KW-1185">Reference proteome</keyword>
<comment type="cofactor">
    <cofactor evidence="1">
        <name>FAD</name>
        <dbReference type="ChEBI" id="CHEBI:57692"/>
    </cofactor>
</comment>
<evidence type="ECO:0000259" key="16">
    <source>
        <dbReference type="Pfam" id="PF16020"/>
    </source>
</evidence>
<gene>
    <name evidence="17" type="ORF">DGAL_LOCUS4557</name>
</gene>
<name>A0A8J2WCX8_9CRUS</name>
<dbReference type="PANTHER" id="PTHR43557:SF4">
    <property type="entry name" value="APOPTOSIS-INDUCING FACTOR 1, MITOCHONDRIAL"/>
    <property type="match status" value="1"/>
</dbReference>
<evidence type="ECO:0000256" key="4">
    <source>
        <dbReference type="ARBA" id="ARBA00022630"/>
    </source>
</evidence>
<evidence type="ECO:0000259" key="14">
    <source>
        <dbReference type="Pfam" id="PF07992"/>
    </source>
</evidence>
<evidence type="ECO:0000256" key="12">
    <source>
        <dbReference type="SAM" id="MobiDB-lite"/>
    </source>
</evidence>
<dbReference type="InterPro" id="IPR029324">
    <property type="entry name" value="AIF_C"/>
</dbReference>
<evidence type="ECO:0008006" key="19">
    <source>
        <dbReference type="Google" id="ProtNLM"/>
    </source>
</evidence>
<proteinExistence type="inferred from homology"/>
<dbReference type="SUPFAM" id="SSF51905">
    <property type="entry name" value="FAD/NAD(P)-binding domain"/>
    <property type="match status" value="2"/>
</dbReference>
<keyword evidence="13" id="KW-0472">Membrane</keyword>
<dbReference type="Pfam" id="PF16020">
    <property type="entry name" value="Deltameth_res"/>
    <property type="match status" value="1"/>
</dbReference>
<evidence type="ECO:0000256" key="3">
    <source>
        <dbReference type="ARBA" id="ARBA00006442"/>
    </source>
</evidence>
<dbReference type="InterPro" id="IPR016156">
    <property type="entry name" value="FAD/NAD-linked_Rdtase_dimer_sf"/>
</dbReference>
<keyword evidence="6" id="KW-0274">FAD</keyword>
<dbReference type="PRINTS" id="PR00411">
    <property type="entry name" value="PNDRDTASEI"/>
</dbReference>
<keyword evidence="13" id="KW-1133">Transmembrane helix</keyword>
<dbReference type="InterPro" id="IPR031973">
    <property type="entry name" value="Deltameth_res_prag01"/>
</dbReference>
<sequence>MYRCRQIVSQCSSTLKSNLGHGRQRYAGESTTKRFGSDHGYNPPAIKPATLSEMPTPKGSWATAHSRQQAKYNMHLAAGLGFTAFTFFVGYQSGCFYLNYGPDIMQTKVSVLTHEQVREQAAAAAAAAAQAVVAEEPVSEPEAAAPAVVEVIEEVVPVVVAEEAAVEEVAPAVVEEAVPVAVVEEVAPVAVVEEVAPVAIIEEVAPVAEAAPVVVEEVAPAAVPETVDAVPEPSGNESGPSDQSEAVVAAAAASVAVVGDFPEHVPYLLIGAGTSSFAAFRAIKSRDPKAKVLVIGEESHLPYMRPPLSKELWFSEDPEVPNKLRFKQWNGKERSLFFEQDEFYCNPVELSGKENGGVAVVRGHRVVKLDIVGRKAELDDGRTITYDKCLIATGGKPKSLPSLSSAPQDVQEHVTLFRNIDDFRRLESVSRQVKSITIIGGGFLGSELACALGRRAKSNGLEVLQVFPEDGNMGRVLPKYLSQWTTEKVKAEGVQVLPKTQVEGATLEDNKVVLTLNNGEKIKTDHVVVAVGLDANTDLAVASGLEIDSNFGGYRVNAELEARSNVWVAGDAACFYDIKLGRRRVEHHDHAVVSGRLAGENMTGAGKPYWHQSMFWSDLGPNVGYEAIGIVDSSLETMAVFAKSTAADTPKAVVEATGEGVRSETENAAPEQSSLKESSKLHAPIEGEDYGKGIVFYTRNDVVVGMVLWNVFNKIPVARRILKEGLTTDKLAEAAKLFDLHE</sequence>
<dbReference type="InterPro" id="IPR023753">
    <property type="entry name" value="FAD/NAD-binding_dom"/>
</dbReference>
<keyword evidence="5" id="KW-0053">Apoptosis</keyword>
<dbReference type="GO" id="GO:0033108">
    <property type="term" value="P:mitochondrial respiratory chain complex assembly"/>
    <property type="evidence" value="ECO:0007669"/>
    <property type="project" value="TreeGrafter"/>
</dbReference>
<evidence type="ECO:0000256" key="7">
    <source>
        <dbReference type="ARBA" id="ARBA00022946"/>
    </source>
</evidence>
<dbReference type="GO" id="GO:0046983">
    <property type="term" value="F:protein dimerization activity"/>
    <property type="evidence" value="ECO:0007669"/>
    <property type="project" value="InterPro"/>
</dbReference>
<evidence type="ECO:0000256" key="6">
    <source>
        <dbReference type="ARBA" id="ARBA00022827"/>
    </source>
</evidence>
<dbReference type="PRINTS" id="PR00368">
    <property type="entry name" value="FADPNR"/>
</dbReference>
<evidence type="ECO:0000313" key="17">
    <source>
        <dbReference type="EMBL" id="CAH0102167.1"/>
    </source>
</evidence>
<reference evidence="17" key="1">
    <citation type="submission" date="2021-11" db="EMBL/GenBank/DDBJ databases">
        <authorList>
            <person name="Schell T."/>
        </authorList>
    </citation>
    <scope>NUCLEOTIDE SEQUENCE</scope>
    <source>
        <strain evidence="17">M5</strain>
    </source>
</reference>
<comment type="subcellular location">
    <subcellularLocation>
        <location evidence="2">Mitochondrion</location>
    </subcellularLocation>
</comment>
<dbReference type="SUPFAM" id="SSF55424">
    <property type="entry name" value="FAD/NAD-linked reductases, dimerisation (C-terminal) domain"/>
    <property type="match status" value="1"/>
</dbReference>
<dbReference type="InterPro" id="IPR036188">
    <property type="entry name" value="FAD/NAD-bd_sf"/>
</dbReference>
<dbReference type="EMBL" id="CAKKLH010000075">
    <property type="protein sequence ID" value="CAH0102167.1"/>
    <property type="molecule type" value="Genomic_DNA"/>
</dbReference>
<evidence type="ECO:0000256" key="13">
    <source>
        <dbReference type="SAM" id="Phobius"/>
    </source>
</evidence>